<accession>A0A2M4DFQ3</accession>
<organism evidence="1">
    <name type="scientific">Anopheles darlingi</name>
    <name type="common">Mosquito</name>
    <dbReference type="NCBI Taxonomy" id="43151"/>
    <lineage>
        <taxon>Eukaryota</taxon>
        <taxon>Metazoa</taxon>
        <taxon>Ecdysozoa</taxon>
        <taxon>Arthropoda</taxon>
        <taxon>Hexapoda</taxon>
        <taxon>Insecta</taxon>
        <taxon>Pterygota</taxon>
        <taxon>Neoptera</taxon>
        <taxon>Endopterygota</taxon>
        <taxon>Diptera</taxon>
        <taxon>Nematocera</taxon>
        <taxon>Culicoidea</taxon>
        <taxon>Culicidae</taxon>
        <taxon>Anophelinae</taxon>
        <taxon>Anopheles</taxon>
    </lineage>
</organism>
<name>A0A2M4DFQ3_ANODA</name>
<reference evidence="1" key="1">
    <citation type="submission" date="2018-01" db="EMBL/GenBank/DDBJ databases">
        <title>An insight into the sialome of Amazonian anophelines.</title>
        <authorList>
            <person name="Ribeiro J.M."/>
            <person name="Scarpassa V."/>
            <person name="Calvo E."/>
        </authorList>
    </citation>
    <scope>NUCLEOTIDE SEQUENCE</scope>
</reference>
<protein>
    <submittedName>
        <fullName evidence="1">Putative secreted protein</fullName>
    </submittedName>
</protein>
<dbReference type="AlphaFoldDB" id="A0A2M4DFQ3"/>
<evidence type="ECO:0000313" key="1">
    <source>
        <dbReference type="EMBL" id="MBW76336.1"/>
    </source>
</evidence>
<sequence>MCVMRVYVVVVLYCFRCLFIMRLVYAAWVVPCLVLGVECARGIHHHLSYRRINKRGAAAGEDSHSAVLTFSRPLASAERVKRITQCHRQSLAPHVSSV</sequence>
<proteinExistence type="predicted"/>
<dbReference type="EMBL" id="GGFL01012158">
    <property type="protein sequence ID" value="MBW76336.1"/>
    <property type="molecule type" value="Transcribed_RNA"/>
</dbReference>